<dbReference type="WBParaSite" id="ACRNAN_scaffold4492.g32724.t1">
    <property type="protein sequence ID" value="ACRNAN_scaffold4492.g32724.t1"/>
    <property type="gene ID" value="ACRNAN_scaffold4492.g32724"/>
</dbReference>
<reference evidence="2" key="1">
    <citation type="submission" date="2022-11" db="UniProtKB">
        <authorList>
            <consortium name="WormBaseParasite"/>
        </authorList>
    </citation>
    <scope>IDENTIFICATION</scope>
</reference>
<protein>
    <submittedName>
        <fullName evidence="2">Uncharacterized protein</fullName>
    </submittedName>
</protein>
<dbReference type="Proteomes" id="UP000887540">
    <property type="component" value="Unplaced"/>
</dbReference>
<sequence>MAFSLPCCDTGFGTWAYERCRREYWQILNEFEKRKLVASQIDKLSKLTAKTTANNFHQNFIKAHQD</sequence>
<organism evidence="1 2">
    <name type="scientific">Acrobeloides nanus</name>
    <dbReference type="NCBI Taxonomy" id="290746"/>
    <lineage>
        <taxon>Eukaryota</taxon>
        <taxon>Metazoa</taxon>
        <taxon>Ecdysozoa</taxon>
        <taxon>Nematoda</taxon>
        <taxon>Chromadorea</taxon>
        <taxon>Rhabditida</taxon>
        <taxon>Tylenchina</taxon>
        <taxon>Cephalobomorpha</taxon>
        <taxon>Cephaloboidea</taxon>
        <taxon>Cephalobidae</taxon>
        <taxon>Acrobeloides</taxon>
    </lineage>
</organism>
<name>A0A914DXV4_9BILA</name>
<evidence type="ECO:0000313" key="2">
    <source>
        <dbReference type="WBParaSite" id="ACRNAN_scaffold4492.g32724.t1"/>
    </source>
</evidence>
<accession>A0A914DXV4</accession>
<dbReference type="AlphaFoldDB" id="A0A914DXV4"/>
<evidence type="ECO:0000313" key="1">
    <source>
        <dbReference type="Proteomes" id="UP000887540"/>
    </source>
</evidence>
<keyword evidence="1" id="KW-1185">Reference proteome</keyword>
<proteinExistence type="predicted"/>